<evidence type="ECO:0000313" key="3">
    <source>
        <dbReference type="Proteomes" id="UP000789831"/>
    </source>
</evidence>
<accession>A0A9N9FTW9</accession>
<dbReference type="EMBL" id="CAJVPL010001262">
    <property type="protein sequence ID" value="CAG8561921.1"/>
    <property type="molecule type" value="Genomic_DNA"/>
</dbReference>
<sequence>MVRDTPHEGGYICLIFMNISYQAPSKPVSEPTGNLPVIPQSGFSSDLPSARAPSFPTTPPSLPPPAKALPAPPRPLRLLYLYLRLVEFVFKEAAFQIPAQNLENVSLEAYIKYCEIERKLPVSIRLVEGKIIAYEVPLTSHALVAGEIASLIRTWNNQLHNAQEEDLIVGPNSYYTTDLTIRPRGLPRPPTGQGSNSEGRPYPTLIVEVGNSESVPIMAQLQPSFELFLLIYDCIAKKIKDKCILTRNKQRQCTSARNMTAYRSL</sequence>
<feature type="compositionally biased region" description="Pro residues" evidence="1">
    <location>
        <begin position="56"/>
        <end position="68"/>
    </location>
</feature>
<feature type="region of interest" description="Disordered" evidence="1">
    <location>
        <begin position="44"/>
        <end position="68"/>
    </location>
</feature>
<keyword evidence="3" id="KW-1185">Reference proteome</keyword>
<dbReference type="OrthoDB" id="2307807at2759"/>
<dbReference type="Proteomes" id="UP000789831">
    <property type="component" value="Unassembled WGS sequence"/>
</dbReference>
<protein>
    <submittedName>
        <fullName evidence="2">10168_t:CDS:1</fullName>
    </submittedName>
</protein>
<dbReference type="AlphaFoldDB" id="A0A9N9FTW9"/>
<reference evidence="2" key="1">
    <citation type="submission" date="2021-06" db="EMBL/GenBank/DDBJ databases">
        <authorList>
            <person name="Kallberg Y."/>
            <person name="Tangrot J."/>
            <person name="Rosling A."/>
        </authorList>
    </citation>
    <scope>NUCLEOTIDE SEQUENCE</scope>
    <source>
        <strain evidence="2">MT106</strain>
    </source>
</reference>
<comment type="caution">
    <text evidence="2">The sequence shown here is derived from an EMBL/GenBank/DDBJ whole genome shotgun (WGS) entry which is preliminary data.</text>
</comment>
<evidence type="ECO:0000313" key="2">
    <source>
        <dbReference type="EMBL" id="CAG8561921.1"/>
    </source>
</evidence>
<organism evidence="2 3">
    <name type="scientific">Ambispora gerdemannii</name>
    <dbReference type="NCBI Taxonomy" id="144530"/>
    <lineage>
        <taxon>Eukaryota</taxon>
        <taxon>Fungi</taxon>
        <taxon>Fungi incertae sedis</taxon>
        <taxon>Mucoromycota</taxon>
        <taxon>Glomeromycotina</taxon>
        <taxon>Glomeromycetes</taxon>
        <taxon>Archaeosporales</taxon>
        <taxon>Ambisporaceae</taxon>
        <taxon>Ambispora</taxon>
    </lineage>
</organism>
<proteinExistence type="predicted"/>
<evidence type="ECO:0000256" key="1">
    <source>
        <dbReference type="SAM" id="MobiDB-lite"/>
    </source>
</evidence>
<feature type="region of interest" description="Disordered" evidence="1">
    <location>
        <begin position="181"/>
        <end position="201"/>
    </location>
</feature>
<gene>
    <name evidence="2" type="ORF">AGERDE_LOCUS7193</name>
</gene>
<name>A0A9N9FTW9_9GLOM</name>